<dbReference type="OrthoDB" id="9796530at2"/>
<evidence type="ECO:0000259" key="3">
    <source>
        <dbReference type="Pfam" id="PF14240"/>
    </source>
</evidence>
<keyword evidence="2" id="KW-0732">Signal</keyword>
<dbReference type="EMBL" id="FZON01000004">
    <property type="protein sequence ID" value="SNS08906.1"/>
    <property type="molecule type" value="Genomic_DNA"/>
</dbReference>
<feature type="region of interest" description="Disordered" evidence="1">
    <location>
        <begin position="321"/>
        <end position="341"/>
    </location>
</feature>
<gene>
    <name evidence="4" type="ORF">SAMN04488078_10049</name>
</gene>
<evidence type="ECO:0000313" key="5">
    <source>
        <dbReference type="Proteomes" id="UP000198440"/>
    </source>
</evidence>
<evidence type="ECO:0000256" key="1">
    <source>
        <dbReference type="SAM" id="MobiDB-lite"/>
    </source>
</evidence>
<dbReference type="RefSeq" id="WP_089276376.1">
    <property type="nucleotide sequence ID" value="NZ_FZON01000004.1"/>
</dbReference>
<protein>
    <submittedName>
        <fullName evidence="4">YHYH protein</fullName>
    </submittedName>
</protein>
<feature type="signal peptide" evidence="2">
    <location>
        <begin position="1"/>
        <end position="22"/>
    </location>
</feature>
<dbReference type="AlphaFoldDB" id="A0A239BM24"/>
<name>A0A239BM24_9RHOB</name>
<feature type="compositionally biased region" description="Pro residues" evidence="1">
    <location>
        <begin position="326"/>
        <end position="341"/>
    </location>
</feature>
<evidence type="ECO:0000256" key="2">
    <source>
        <dbReference type="SAM" id="SignalP"/>
    </source>
</evidence>
<feature type="domain" description="YHYH" evidence="3">
    <location>
        <begin position="167"/>
        <end position="266"/>
    </location>
</feature>
<evidence type="ECO:0000313" key="4">
    <source>
        <dbReference type="EMBL" id="SNS08906.1"/>
    </source>
</evidence>
<feature type="chain" id="PRO_5012895923" evidence="2">
    <location>
        <begin position="23"/>
        <end position="341"/>
    </location>
</feature>
<dbReference type="InterPro" id="IPR025924">
    <property type="entry name" value="YHYH_dom"/>
</dbReference>
<dbReference type="Pfam" id="PF14240">
    <property type="entry name" value="YHYH"/>
    <property type="match status" value="1"/>
</dbReference>
<reference evidence="4 5" key="1">
    <citation type="submission" date="2017-06" db="EMBL/GenBank/DDBJ databases">
        <authorList>
            <person name="Kim H.J."/>
            <person name="Triplett B.A."/>
        </authorList>
    </citation>
    <scope>NUCLEOTIDE SEQUENCE [LARGE SCALE GENOMIC DNA]</scope>
    <source>
        <strain evidence="4 5">DSM 11445</strain>
    </source>
</reference>
<organism evidence="4 5">
    <name type="scientific">Antarctobacter heliothermus</name>
    <dbReference type="NCBI Taxonomy" id="74033"/>
    <lineage>
        <taxon>Bacteria</taxon>
        <taxon>Pseudomonadati</taxon>
        <taxon>Pseudomonadota</taxon>
        <taxon>Alphaproteobacteria</taxon>
        <taxon>Rhodobacterales</taxon>
        <taxon>Roseobacteraceae</taxon>
        <taxon>Antarctobacter</taxon>
    </lineage>
</organism>
<dbReference type="Proteomes" id="UP000198440">
    <property type="component" value="Unassembled WGS sequence"/>
</dbReference>
<proteinExistence type="predicted"/>
<sequence length="341" mass="35785">MPVKLRIAGTMIAALTAFPALAHDDEIHQIEAFYSGATIVSGPEVVDCTLSGGTETRCFTITVKPDPKDYTPGPWCPTSVTDEADKGGIWFVDDGIADVDGAFITRLAEIYGDTNWQLFDADTGAVRYTGTLEACEAAARPDVDPAYQNYCVQCLPEYVPEEASLTYVIPLHPQLMDAPSPTNRAGSGLAYNGVRLDGPAPVDAILGAYTIAPFDDCGGHVNTHVGYHYHAETDCLQDAPATTTEVAETDKQIGIAMDGFPIMAHRDDLVDQLDACNGLMVEGAGYRYFAGAPGSNAILGCHVAEVGCTLDGEAGMCDASAMARRGPPPGGAGAPPPPPAD</sequence>
<accession>A0A239BM24</accession>